<dbReference type="GO" id="GO:0009507">
    <property type="term" value="C:chloroplast"/>
    <property type="evidence" value="ECO:0007669"/>
    <property type="project" value="TreeGrafter"/>
</dbReference>
<comment type="caution">
    <text evidence="3">The sequence shown here is derived from an EMBL/GenBank/DDBJ whole genome shotgun (WGS) entry which is preliminary data.</text>
</comment>
<dbReference type="AlphaFoldDB" id="A0A2P6RR51"/>
<keyword evidence="2" id="KW-0472">Membrane</keyword>
<gene>
    <name evidence="3" type="ORF">RchiOBHm_Chr2g0115921</name>
</gene>
<keyword evidence="2" id="KW-0812">Transmembrane</keyword>
<dbReference type="EMBL" id="PDCK01000040">
    <property type="protein sequence ID" value="PRQ48903.1"/>
    <property type="molecule type" value="Genomic_DNA"/>
</dbReference>
<dbReference type="STRING" id="74649.A0A2P6RR51"/>
<accession>A0A2P6RR51</accession>
<dbReference type="Proteomes" id="UP000238479">
    <property type="component" value="Chromosome 2"/>
</dbReference>
<sequence length="246" mass="26872">MSILQTTSYQPSLCVRNTSQSLHLSSKPYILPVHAKLPLQNPSLAIRNASNQQQCMPILKNQKCRAASTYQHSSLVCLLGGKGKHGSDNEGSPWKALENAMGNLKKESSIEDVLRKQIEKKEFYKDKDSATRGGGRGRGGGGGAGGRGGGGAEGSSGSDEGFAGIIDETFQVILATIGFIFLYVYIISGEEWARLAKDYLKFLFKGSESARLKRAMDKWGRFYQKLTEKLYDQVGEGHTQYPNLVG</sequence>
<keyword evidence="2" id="KW-1133">Transmembrane helix</keyword>
<dbReference type="OMA" id="LKNAMYQ"/>
<evidence type="ECO:0000313" key="3">
    <source>
        <dbReference type="EMBL" id="PRQ48903.1"/>
    </source>
</evidence>
<evidence type="ECO:0000313" key="4">
    <source>
        <dbReference type="Proteomes" id="UP000238479"/>
    </source>
</evidence>
<dbReference type="Gramene" id="PRQ48903">
    <property type="protein sequence ID" value="PRQ48903"/>
    <property type="gene ID" value="RchiOBHm_Chr2g0115921"/>
</dbReference>
<keyword evidence="4" id="KW-1185">Reference proteome</keyword>
<evidence type="ECO:0000256" key="2">
    <source>
        <dbReference type="SAM" id="Phobius"/>
    </source>
</evidence>
<feature type="compositionally biased region" description="Gly residues" evidence="1">
    <location>
        <begin position="132"/>
        <end position="154"/>
    </location>
</feature>
<name>A0A2P6RR51_ROSCH</name>
<proteinExistence type="predicted"/>
<organism evidence="3 4">
    <name type="scientific">Rosa chinensis</name>
    <name type="common">China rose</name>
    <dbReference type="NCBI Taxonomy" id="74649"/>
    <lineage>
        <taxon>Eukaryota</taxon>
        <taxon>Viridiplantae</taxon>
        <taxon>Streptophyta</taxon>
        <taxon>Embryophyta</taxon>
        <taxon>Tracheophyta</taxon>
        <taxon>Spermatophyta</taxon>
        <taxon>Magnoliopsida</taxon>
        <taxon>eudicotyledons</taxon>
        <taxon>Gunneridae</taxon>
        <taxon>Pentapetalae</taxon>
        <taxon>rosids</taxon>
        <taxon>fabids</taxon>
        <taxon>Rosales</taxon>
        <taxon>Rosaceae</taxon>
        <taxon>Rosoideae</taxon>
        <taxon>Rosoideae incertae sedis</taxon>
        <taxon>Rosa</taxon>
    </lineage>
</organism>
<dbReference type="PANTHER" id="PTHR35483">
    <property type="entry name" value="NUCLEUSENVELOPE PROTEIN"/>
    <property type="match status" value="1"/>
</dbReference>
<feature type="transmembrane region" description="Helical" evidence="2">
    <location>
        <begin position="169"/>
        <end position="187"/>
    </location>
</feature>
<protein>
    <submittedName>
        <fullName evidence="3">Uncharacterized protein</fullName>
    </submittedName>
</protein>
<evidence type="ECO:0000256" key="1">
    <source>
        <dbReference type="SAM" id="MobiDB-lite"/>
    </source>
</evidence>
<reference evidence="3 4" key="1">
    <citation type="journal article" date="2018" name="Nat. Genet.">
        <title>The Rosa genome provides new insights in the design of modern roses.</title>
        <authorList>
            <person name="Bendahmane M."/>
        </authorList>
    </citation>
    <scope>NUCLEOTIDE SEQUENCE [LARGE SCALE GENOMIC DNA]</scope>
    <source>
        <strain evidence="4">cv. Old Blush</strain>
    </source>
</reference>
<feature type="region of interest" description="Disordered" evidence="1">
    <location>
        <begin position="125"/>
        <end position="155"/>
    </location>
</feature>
<dbReference type="PANTHER" id="PTHR35483:SF1">
    <property type="entry name" value="GLYCINE-RICH PROTEIN-RELATED"/>
    <property type="match status" value="1"/>
</dbReference>